<evidence type="ECO:0000313" key="1">
    <source>
        <dbReference type="EMBL" id="GAF87620.1"/>
    </source>
</evidence>
<organism evidence="1">
    <name type="scientific">marine sediment metagenome</name>
    <dbReference type="NCBI Taxonomy" id="412755"/>
    <lineage>
        <taxon>unclassified sequences</taxon>
        <taxon>metagenomes</taxon>
        <taxon>ecological metagenomes</taxon>
    </lineage>
</organism>
<reference evidence="1" key="1">
    <citation type="journal article" date="2014" name="Front. Microbiol.">
        <title>High frequency of phylogenetically diverse reductive dehalogenase-homologous genes in deep subseafloor sedimentary metagenomes.</title>
        <authorList>
            <person name="Kawai M."/>
            <person name="Futagami T."/>
            <person name="Toyoda A."/>
            <person name="Takaki Y."/>
            <person name="Nishi S."/>
            <person name="Hori S."/>
            <person name="Arai W."/>
            <person name="Tsubouchi T."/>
            <person name="Morono Y."/>
            <person name="Uchiyama I."/>
            <person name="Ito T."/>
            <person name="Fujiyama A."/>
            <person name="Inagaki F."/>
            <person name="Takami H."/>
        </authorList>
    </citation>
    <scope>NUCLEOTIDE SEQUENCE</scope>
    <source>
        <strain evidence="1">Expedition CK06-06</strain>
    </source>
</reference>
<name>X0UGI0_9ZZZZ</name>
<proteinExistence type="predicted"/>
<gene>
    <name evidence="1" type="ORF">S01H1_29074</name>
</gene>
<sequence>SLNEWDEISYNNRIIILQGYSKGVNSHNFAPSD</sequence>
<feature type="non-terminal residue" evidence="1">
    <location>
        <position position="1"/>
    </location>
</feature>
<accession>X0UGI0</accession>
<dbReference type="AlphaFoldDB" id="X0UGI0"/>
<comment type="caution">
    <text evidence="1">The sequence shown here is derived from an EMBL/GenBank/DDBJ whole genome shotgun (WGS) entry which is preliminary data.</text>
</comment>
<protein>
    <submittedName>
        <fullName evidence="1">Uncharacterized protein</fullName>
    </submittedName>
</protein>
<dbReference type="EMBL" id="BARS01017806">
    <property type="protein sequence ID" value="GAF87620.1"/>
    <property type="molecule type" value="Genomic_DNA"/>
</dbReference>